<gene>
    <name evidence="2" type="primary">yaaA</name>
    <name evidence="2" type="ORF">GCM10008983_12100</name>
</gene>
<keyword evidence="1" id="KW-0694">RNA-binding</keyword>
<protein>
    <submittedName>
        <fullName evidence="2">S4 domain-containing protein YaaA</fullName>
    </submittedName>
</protein>
<dbReference type="PROSITE" id="PS50889">
    <property type="entry name" value="S4"/>
    <property type="match status" value="1"/>
</dbReference>
<dbReference type="InterPro" id="IPR036986">
    <property type="entry name" value="S4_RNA-bd_sf"/>
</dbReference>
<evidence type="ECO:0000313" key="3">
    <source>
        <dbReference type="Proteomes" id="UP001501459"/>
    </source>
</evidence>
<proteinExistence type="predicted"/>
<comment type="caution">
    <text evidence="2">The sequence shown here is derived from an EMBL/GenBank/DDBJ whole genome shotgun (WGS) entry which is preliminary data.</text>
</comment>
<dbReference type="Proteomes" id="UP001501459">
    <property type="component" value="Unassembled WGS sequence"/>
</dbReference>
<dbReference type="EMBL" id="BAAADM010000032">
    <property type="protein sequence ID" value="GAA0436954.1"/>
    <property type="molecule type" value="Genomic_DNA"/>
</dbReference>
<dbReference type="Pfam" id="PF13275">
    <property type="entry name" value="S4_2"/>
    <property type="match status" value="1"/>
</dbReference>
<evidence type="ECO:0000313" key="2">
    <source>
        <dbReference type="EMBL" id="GAA0436954.1"/>
    </source>
</evidence>
<accession>A0ABP3J150</accession>
<reference evidence="3" key="1">
    <citation type="journal article" date="2019" name="Int. J. Syst. Evol. Microbiol.">
        <title>The Global Catalogue of Microorganisms (GCM) 10K type strain sequencing project: providing services to taxonomists for standard genome sequencing and annotation.</title>
        <authorList>
            <consortium name="The Broad Institute Genomics Platform"/>
            <consortium name="The Broad Institute Genome Sequencing Center for Infectious Disease"/>
            <person name="Wu L."/>
            <person name="Ma J."/>
        </authorList>
    </citation>
    <scope>NUCLEOTIDE SEQUENCE [LARGE SCALE GENOMIC DNA]</scope>
    <source>
        <strain evidence="3">JCM 12149</strain>
    </source>
</reference>
<sequence length="77" mass="8710">MKLMNRYEEIAISTDFIPLGQFMKMMNVLDSGGMVKAYLQDIGVLVNDERVYQRGKKLYPGDSVTVDDIGTFVVSKE</sequence>
<dbReference type="SUPFAM" id="SSF55174">
    <property type="entry name" value="Alpha-L RNA-binding motif"/>
    <property type="match status" value="1"/>
</dbReference>
<evidence type="ECO:0000256" key="1">
    <source>
        <dbReference type="PROSITE-ProRule" id="PRU00182"/>
    </source>
</evidence>
<dbReference type="Gene3D" id="3.10.290.10">
    <property type="entry name" value="RNA-binding S4 domain"/>
    <property type="match status" value="1"/>
</dbReference>
<organism evidence="2 3">
    <name type="scientific">Lentibacillus halophilus</name>
    <dbReference type="NCBI Taxonomy" id="295065"/>
    <lineage>
        <taxon>Bacteria</taxon>
        <taxon>Bacillati</taxon>
        <taxon>Bacillota</taxon>
        <taxon>Bacilli</taxon>
        <taxon>Bacillales</taxon>
        <taxon>Bacillaceae</taxon>
        <taxon>Lentibacillus</taxon>
    </lineage>
</organism>
<keyword evidence="3" id="KW-1185">Reference proteome</keyword>
<name>A0ABP3J150_9BACI</name>